<evidence type="ECO:0000313" key="1">
    <source>
        <dbReference type="EMBL" id="QOW18768.1"/>
    </source>
</evidence>
<sequence>MKAGLLRHILNLWPPFLFSGVHVTRLDADYRHAQVELRMRPWNRNYVRTHFGGSLFAMTDPFWMLLVMQSLGGDFIVWDKAGEIEFVKPGRGTVHARFDLADTVLDELRHATAGGDKVLRWFDTEVTDASGDVVARVRKQLYVRRKRDRDRSNAADTRG</sequence>
<accession>A0A7S6ZRF9</accession>
<reference evidence="1 2" key="1">
    <citation type="submission" date="2020-10" db="EMBL/GenBank/DDBJ databases">
        <title>complete genome sequencing of Lysobacter sp. H21R20.</title>
        <authorList>
            <person name="Bae J.-W."/>
            <person name="Lee S.-Y."/>
        </authorList>
    </citation>
    <scope>NUCLEOTIDE SEQUENCE [LARGE SCALE GENOMIC DNA]</scope>
    <source>
        <strain evidence="1 2">H21R20</strain>
    </source>
</reference>
<dbReference type="Proteomes" id="UP000594059">
    <property type="component" value="Chromosome"/>
</dbReference>
<dbReference type="SUPFAM" id="SSF54637">
    <property type="entry name" value="Thioesterase/thiol ester dehydrase-isomerase"/>
    <property type="match status" value="1"/>
</dbReference>
<protein>
    <submittedName>
        <fullName evidence="1">DUF4442 domain-containing protein</fullName>
    </submittedName>
</protein>
<keyword evidence="2" id="KW-1185">Reference proteome</keyword>
<dbReference type="Pfam" id="PF14539">
    <property type="entry name" value="DUF4442"/>
    <property type="match status" value="1"/>
</dbReference>
<dbReference type="KEGG" id="lcic:INQ41_08695"/>
<dbReference type="EMBL" id="CP063656">
    <property type="protein sequence ID" value="QOW18768.1"/>
    <property type="molecule type" value="Genomic_DNA"/>
</dbReference>
<dbReference type="InterPro" id="IPR027961">
    <property type="entry name" value="DUF4442"/>
</dbReference>
<organism evidence="1 2">
    <name type="scientific">Novilysobacter ciconiae</name>
    <dbReference type="NCBI Taxonomy" id="2781022"/>
    <lineage>
        <taxon>Bacteria</taxon>
        <taxon>Pseudomonadati</taxon>
        <taxon>Pseudomonadota</taxon>
        <taxon>Gammaproteobacteria</taxon>
        <taxon>Lysobacterales</taxon>
        <taxon>Lysobacteraceae</taxon>
        <taxon>Novilysobacter</taxon>
    </lineage>
</organism>
<dbReference type="RefSeq" id="WP_193983701.1">
    <property type="nucleotide sequence ID" value="NZ_CP063656.1"/>
</dbReference>
<evidence type="ECO:0000313" key="2">
    <source>
        <dbReference type="Proteomes" id="UP000594059"/>
    </source>
</evidence>
<name>A0A7S6ZRF9_9GAMM</name>
<proteinExistence type="predicted"/>
<dbReference type="InterPro" id="IPR029069">
    <property type="entry name" value="HotDog_dom_sf"/>
</dbReference>
<gene>
    <name evidence="1" type="ORF">INQ41_08695</name>
</gene>
<dbReference type="AlphaFoldDB" id="A0A7S6ZRF9"/>
<dbReference type="Gene3D" id="3.10.129.10">
    <property type="entry name" value="Hotdog Thioesterase"/>
    <property type="match status" value="1"/>
</dbReference>